<organism evidence="2 3">
    <name type="scientific">Kitasatospora phosalacinea</name>
    <dbReference type="NCBI Taxonomy" id="2065"/>
    <lineage>
        <taxon>Bacteria</taxon>
        <taxon>Bacillati</taxon>
        <taxon>Actinomycetota</taxon>
        <taxon>Actinomycetes</taxon>
        <taxon>Kitasatosporales</taxon>
        <taxon>Streptomycetaceae</taxon>
        <taxon>Kitasatospora</taxon>
    </lineage>
</organism>
<sequence>MPIRRRHVLLGGLAALCGTALARYGSAEASSGGGPSGLLEVATGWTAGPEQDGLQALLAALKGRAPNVTFVAGDGSNPAGTDLAARLATGPPPDSFRCSGGAELAELAPHLEPLDGLARTRGWAAGLPGALLPRLGVRGALHAVAAGVRRTNLLWTNPRVLAAAGVATAPRDTAALLERLRSVAATGTAPLAVGGPTEVLHLAETVLLAAHGPDAFAALWQPGGPWNSPATTGALRTLDQLLALAAPPAPEADWTDAARLLGTGRAGYLLTGDWADTWLRDDLALRPGTDYGWAAAPGTDGLFQSRVDAFALPRGARNRAAALAWLDVCAGPDGQVALNGARAAVPARTDLPDTTRALFGPYARWSLDEWRTRRPVDSLAHGGLLAPGRRAAAVAAAGAFAGHRDSTRLARELARV</sequence>
<evidence type="ECO:0000313" key="2">
    <source>
        <dbReference type="EMBL" id="GLW55347.1"/>
    </source>
</evidence>
<dbReference type="RefSeq" id="WP_033251630.1">
    <property type="nucleotide sequence ID" value="NZ_BSRX01000018.1"/>
</dbReference>
<reference evidence="2" key="1">
    <citation type="submission" date="2023-02" db="EMBL/GenBank/DDBJ databases">
        <title>Kitasatospora phosalacinea NBRC 14362.</title>
        <authorList>
            <person name="Ichikawa N."/>
            <person name="Sato H."/>
            <person name="Tonouchi N."/>
        </authorList>
    </citation>
    <scope>NUCLEOTIDE SEQUENCE</scope>
    <source>
        <strain evidence="2">NBRC 14362</strain>
    </source>
</reference>
<protein>
    <submittedName>
        <fullName evidence="2">Sugar ABC transporter substrate-binding protein</fullName>
    </submittedName>
</protein>
<dbReference type="Gene3D" id="3.40.190.10">
    <property type="entry name" value="Periplasmic binding protein-like II"/>
    <property type="match status" value="2"/>
</dbReference>
<dbReference type="AlphaFoldDB" id="A0A9W6UPN5"/>
<dbReference type="OrthoDB" id="5580590at2"/>
<name>A0A9W6UPN5_9ACTN</name>
<dbReference type="EMBL" id="BSRX01000018">
    <property type="protein sequence ID" value="GLW55347.1"/>
    <property type="molecule type" value="Genomic_DNA"/>
</dbReference>
<dbReference type="SUPFAM" id="SSF53850">
    <property type="entry name" value="Periplasmic binding protein-like II"/>
    <property type="match status" value="1"/>
</dbReference>
<proteinExistence type="predicted"/>
<keyword evidence="1" id="KW-0732">Signal</keyword>
<gene>
    <name evidence="2" type="ORF">Kpho01_33580</name>
</gene>
<comment type="caution">
    <text evidence="2">The sequence shown here is derived from an EMBL/GenBank/DDBJ whole genome shotgun (WGS) entry which is preliminary data.</text>
</comment>
<dbReference type="InterPro" id="IPR006059">
    <property type="entry name" value="SBP"/>
</dbReference>
<feature type="signal peptide" evidence="1">
    <location>
        <begin position="1"/>
        <end position="22"/>
    </location>
</feature>
<accession>A0A9W6UPN5</accession>
<dbReference type="Pfam" id="PF01547">
    <property type="entry name" value="SBP_bac_1"/>
    <property type="match status" value="1"/>
</dbReference>
<feature type="chain" id="PRO_5040800354" evidence="1">
    <location>
        <begin position="23"/>
        <end position="416"/>
    </location>
</feature>
<dbReference type="Proteomes" id="UP001165143">
    <property type="component" value="Unassembled WGS sequence"/>
</dbReference>
<evidence type="ECO:0000256" key="1">
    <source>
        <dbReference type="SAM" id="SignalP"/>
    </source>
</evidence>
<evidence type="ECO:0000313" key="3">
    <source>
        <dbReference type="Proteomes" id="UP001165143"/>
    </source>
</evidence>